<dbReference type="PANTHER" id="PTHR47374:SF2">
    <property type="entry name" value="OS01G0927400 PROTEIN"/>
    <property type="match status" value="1"/>
</dbReference>
<dbReference type="Pfam" id="PF11926">
    <property type="entry name" value="DUF3444"/>
    <property type="match status" value="2"/>
</dbReference>
<dbReference type="Pfam" id="PF00226">
    <property type="entry name" value="DnaJ"/>
    <property type="match status" value="1"/>
</dbReference>
<dbReference type="AlphaFoldDB" id="A0A3L6SSG2"/>
<dbReference type="Proteomes" id="UP000275267">
    <property type="component" value="Unassembled WGS sequence"/>
</dbReference>
<dbReference type="GO" id="GO:0005783">
    <property type="term" value="C:endoplasmic reticulum"/>
    <property type="evidence" value="ECO:0007669"/>
    <property type="project" value="UniProtKB-ARBA"/>
</dbReference>
<dbReference type="SUPFAM" id="SSF46565">
    <property type="entry name" value="Chaperone J-domain"/>
    <property type="match status" value="1"/>
</dbReference>
<evidence type="ECO:0000313" key="3">
    <source>
        <dbReference type="Proteomes" id="UP000275267"/>
    </source>
</evidence>
<dbReference type="InterPro" id="IPR001623">
    <property type="entry name" value="DnaJ_domain"/>
</dbReference>
<dbReference type="Gene3D" id="1.10.287.110">
    <property type="entry name" value="DnaJ domain"/>
    <property type="match status" value="1"/>
</dbReference>
<evidence type="ECO:0000259" key="1">
    <source>
        <dbReference type="PROSITE" id="PS50076"/>
    </source>
</evidence>
<name>A0A3L6SSG2_PANMI</name>
<dbReference type="CDD" id="cd06257">
    <property type="entry name" value="DnaJ"/>
    <property type="match status" value="1"/>
</dbReference>
<gene>
    <name evidence="2" type="ORF">C2845_PM07G33510</name>
</gene>
<dbReference type="PROSITE" id="PS50076">
    <property type="entry name" value="DNAJ_2"/>
    <property type="match status" value="1"/>
</dbReference>
<keyword evidence="3" id="KW-1185">Reference proteome</keyword>
<feature type="domain" description="J" evidence="1">
    <location>
        <begin position="70"/>
        <end position="134"/>
    </location>
</feature>
<organism evidence="2 3">
    <name type="scientific">Panicum miliaceum</name>
    <name type="common">Proso millet</name>
    <name type="synonym">Broomcorn millet</name>
    <dbReference type="NCBI Taxonomy" id="4540"/>
    <lineage>
        <taxon>Eukaryota</taxon>
        <taxon>Viridiplantae</taxon>
        <taxon>Streptophyta</taxon>
        <taxon>Embryophyta</taxon>
        <taxon>Tracheophyta</taxon>
        <taxon>Spermatophyta</taxon>
        <taxon>Magnoliopsida</taxon>
        <taxon>Liliopsida</taxon>
        <taxon>Poales</taxon>
        <taxon>Poaceae</taxon>
        <taxon>PACMAD clade</taxon>
        <taxon>Panicoideae</taxon>
        <taxon>Panicodae</taxon>
        <taxon>Paniceae</taxon>
        <taxon>Panicinae</taxon>
        <taxon>Panicum</taxon>
        <taxon>Panicum sect. Panicum</taxon>
    </lineage>
</organism>
<reference evidence="3" key="1">
    <citation type="journal article" date="2019" name="Nat. Commun.">
        <title>The genome of broomcorn millet.</title>
        <authorList>
            <person name="Zou C."/>
            <person name="Miki D."/>
            <person name="Li D."/>
            <person name="Tang Q."/>
            <person name="Xiao L."/>
            <person name="Rajput S."/>
            <person name="Deng P."/>
            <person name="Jia W."/>
            <person name="Huang R."/>
            <person name="Zhang M."/>
            <person name="Sun Y."/>
            <person name="Hu J."/>
            <person name="Fu X."/>
            <person name="Schnable P.S."/>
            <person name="Li F."/>
            <person name="Zhang H."/>
            <person name="Feng B."/>
            <person name="Zhu X."/>
            <person name="Liu R."/>
            <person name="Schnable J.C."/>
            <person name="Zhu J.-K."/>
            <person name="Zhang H."/>
        </authorList>
    </citation>
    <scope>NUCLEOTIDE SEQUENCE [LARGE SCALE GENOMIC DNA]</scope>
</reference>
<dbReference type="InterPro" id="IPR024593">
    <property type="entry name" value="DUF3444"/>
</dbReference>
<dbReference type="PANTHER" id="PTHR47374">
    <property type="entry name" value="ENDOSOME ANTIGEN-LIKE PROTEIN, PUTATIVE (DUF3444)-RELATED"/>
    <property type="match status" value="1"/>
</dbReference>
<evidence type="ECO:0000313" key="2">
    <source>
        <dbReference type="EMBL" id="RLN24517.1"/>
    </source>
</evidence>
<comment type="caution">
    <text evidence="2">The sequence shown here is derived from an EMBL/GenBank/DDBJ whole genome shotgun (WGS) entry which is preliminary data.</text>
</comment>
<dbReference type="OrthoDB" id="1911590at2759"/>
<dbReference type="EMBL" id="PQIB02000004">
    <property type="protein sequence ID" value="RLN24517.1"/>
    <property type="molecule type" value="Genomic_DNA"/>
</dbReference>
<dbReference type="STRING" id="4540.A0A3L6SSG2"/>
<protein>
    <recommendedName>
        <fullName evidence="1">J domain-containing protein</fullName>
    </recommendedName>
</protein>
<proteinExistence type="predicted"/>
<dbReference type="InterPro" id="IPR036869">
    <property type="entry name" value="J_dom_sf"/>
</dbReference>
<dbReference type="SMART" id="SM00271">
    <property type="entry name" value="DnaJ"/>
    <property type="match status" value="1"/>
</dbReference>
<accession>A0A3L6SSG2</accession>
<sequence length="750" mass="85069">MEDGDAEAAQRDAITARMRGQDYAGARALLLQTLQTNPRLEGALEMLPVLEVLCAAAEALAGRGRGRGVDWYRVLQVLPGDDAARIEARYRSIVAQLEPIRADLPGAELALRLVREAYAVLSDPEKREGFNSRDIFARLVRFGVVDAPTPDSTTVHSDKLNSLRTKDIMTADFTSNAVSHVQHTDKSCFDERNSHLSNVASSSRTKRMDPCFLGDDGDLKPSDDNHVDKKQKSVCEEDLYCVSPSQEDLDAFFDVPSDAKEDEHCHSKQYDYHNFEEDRAMENFATGQVWAAYDWERFPRRYALIIKVLMDKMQLCVSWFNPCLQSDEEKKWSRAGLPLVCGTFAAEECRISLACPTIFCHQISSDNLNQRLEVYPQEGEVWAIYSDWDIGWCTDPEMWKKSAFSIVEILTSYSKESGCTVAHLVKVDGHGSVFQRHLKSGTEYLLQIHNDNVLMFSHRIPSFRITHEAGTMFELEHSAVPQTLRQEHPLPCISPLSFSGLHDDTNSFPETAVAQFSNPSTSKMDSGAPLPATVSCNNKLSPNDFLEGQIWAVFDSRDRMPRSYVRIIRVVSCTSVFVLKLEPHPMLNEEIRWVEDGLPVASGVFRAGTETAYKDIWEFSHPVECDWSAKRSFYRIFPKKGQIWAMYKNWKVTLNSTDIDNCEIRMVEILSDYTDENGVNVCSLVRVKGCLTFFHRLVMEDFLLTRWIPRSEMLRFSHRVPAFIVVEIKGDIPKGSLHLEPSALPTRIIH</sequence>